<evidence type="ECO:0000313" key="2">
    <source>
        <dbReference type="EMBL" id="KAK9998727.1"/>
    </source>
</evidence>
<dbReference type="EMBL" id="JAZDWU010000006">
    <property type="protein sequence ID" value="KAK9998727.1"/>
    <property type="molecule type" value="Genomic_DNA"/>
</dbReference>
<comment type="caution">
    <text evidence="2">The sequence shown here is derived from an EMBL/GenBank/DDBJ whole genome shotgun (WGS) entry which is preliminary data.</text>
</comment>
<accession>A0AAW2CKJ0</accession>
<evidence type="ECO:0000256" key="1">
    <source>
        <dbReference type="SAM" id="MobiDB-lite"/>
    </source>
</evidence>
<reference evidence="2 3" key="1">
    <citation type="submission" date="2024-01" db="EMBL/GenBank/DDBJ databases">
        <title>A telomere-to-telomere, gap-free genome of sweet tea (Lithocarpus litseifolius).</title>
        <authorList>
            <person name="Zhou J."/>
        </authorList>
    </citation>
    <scope>NUCLEOTIDE SEQUENCE [LARGE SCALE GENOMIC DNA]</scope>
    <source>
        <strain evidence="2">Zhou-2022a</strain>
        <tissue evidence="2">Leaf</tissue>
    </source>
</reference>
<protein>
    <submittedName>
        <fullName evidence="2">Uncharacterized protein</fullName>
    </submittedName>
</protein>
<dbReference type="Proteomes" id="UP001459277">
    <property type="component" value="Unassembled WGS sequence"/>
</dbReference>
<keyword evidence="3" id="KW-1185">Reference proteome</keyword>
<feature type="compositionally biased region" description="Gly residues" evidence="1">
    <location>
        <begin position="89"/>
        <end position="103"/>
    </location>
</feature>
<name>A0AAW2CKJ0_9ROSI</name>
<feature type="compositionally biased region" description="Basic residues" evidence="1">
    <location>
        <begin position="28"/>
        <end position="44"/>
    </location>
</feature>
<feature type="region of interest" description="Disordered" evidence="1">
    <location>
        <begin position="82"/>
        <end position="103"/>
    </location>
</feature>
<organism evidence="2 3">
    <name type="scientific">Lithocarpus litseifolius</name>
    <dbReference type="NCBI Taxonomy" id="425828"/>
    <lineage>
        <taxon>Eukaryota</taxon>
        <taxon>Viridiplantae</taxon>
        <taxon>Streptophyta</taxon>
        <taxon>Embryophyta</taxon>
        <taxon>Tracheophyta</taxon>
        <taxon>Spermatophyta</taxon>
        <taxon>Magnoliopsida</taxon>
        <taxon>eudicotyledons</taxon>
        <taxon>Gunneridae</taxon>
        <taxon>Pentapetalae</taxon>
        <taxon>rosids</taxon>
        <taxon>fabids</taxon>
        <taxon>Fagales</taxon>
        <taxon>Fagaceae</taxon>
        <taxon>Lithocarpus</taxon>
    </lineage>
</organism>
<gene>
    <name evidence="2" type="ORF">SO802_018330</name>
</gene>
<feature type="region of interest" description="Disordered" evidence="1">
    <location>
        <begin position="1"/>
        <end position="63"/>
    </location>
</feature>
<proteinExistence type="predicted"/>
<sequence length="103" mass="10255">MKKKTICFCIPSRKHKESNNGDSDSSPQKKHSHHKSKKGGKSRGHASTAPADHVGANHSDAANANSDAGMAVAMMGASHVSTVASTDGCGDGSGHGGGGDGCG</sequence>
<dbReference type="AlphaFoldDB" id="A0AAW2CKJ0"/>
<evidence type="ECO:0000313" key="3">
    <source>
        <dbReference type="Proteomes" id="UP001459277"/>
    </source>
</evidence>